<evidence type="ECO:0000313" key="2">
    <source>
        <dbReference type="Proteomes" id="UP001150603"/>
    </source>
</evidence>
<gene>
    <name evidence="1" type="ORF">FBU59_004663</name>
</gene>
<dbReference type="EMBL" id="JANBPW010003413">
    <property type="protein sequence ID" value="KAJ1937735.1"/>
    <property type="molecule type" value="Genomic_DNA"/>
</dbReference>
<feature type="non-terminal residue" evidence="1">
    <location>
        <position position="1"/>
    </location>
</feature>
<proteinExistence type="predicted"/>
<accession>A0ACC1J520</accession>
<name>A0ACC1J520_9FUNG</name>
<reference evidence="1" key="1">
    <citation type="submission" date="2022-07" db="EMBL/GenBank/DDBJ databases">
        <title>Phylogenomic reconstructions and comparative analyses of Kickxellomycotina fungi.</title>
        <authorList>
            <person name="Reynolds N.K."/>
            <person name="Stajich J.E."/>
            <person name="Barry K."/>
            <person name="Grigoriev I.V."/>
            <person name="Crous P."/>
            <person name="Smith M.E."/>
        </authorList>
    </citation>
    <scope>NUCLEOTIDE SEQUENCE</scope>
    <source>
        <strain evidence="1">NRRL 5244</strain>
    </source>
</reference>
<organism evidence="1 2">
    <name type="scientific">Linderina macrospora</name>
    <dbReference type="NCBI Taxonomy" id="4868"/>
    <lineage>
        <taxon>Eukaryota</taxon>
        <taxon>Fungi</taxon>
        <taxon>Fungi incertae sedis</taxon>
        <taxon>Zoopagomycota</taxon>
        <taxon>Kickxellomycotina</taxon>
        <taxon>Kickxellomycetes</taxon>
        <taxon>Kickxellales</taxon>
        <taxon>Kickxellaceae</taxon>
        <taxon>Linderina</taxon>
    </lineage>
</organism>
<dbReference type="Proteomes" id="UP001150603">
    <property type="component" value="Unassembled WGS sequence"/>
</dbReference>
<keyword evidence="2" id="KW-1185">Reference proteome</keyword>
<protein>
    <submittedName>
        <fullName evidence="1">Uncharacterized protein</fullName>
    </submittedName>
</protein>
<evidence type="ECO:0000313" key="1">
    <source>
        <dbReference type="EMBL" id="KAJ1937735.1"/>
    </source>
</evidence>
<sequence length="329" mass="37191">GRALFVSAREHLENEELERVYWKNLTFNRPLYGADVLGTLFPEEREFPHWNIRNLPGLLRKMNQRVPGVNDPYLYLGMWKATFAWHVEDMDLYSINYIHFGAPKAWFAVPIEARGRFEGAMQNVFASDHKQCSQFLRHKAFLLSPRFLASQGIPYNKVVQRAGEIVLTFPMGYHAGFNHGFNCAESVNFALPRWLDLARTAKHCKCIKDSVTIDVREWFEDDVDDLRLIDRIKEIGATAQDKQRQKEPGASPPAPAAAATTAASPERKRRKGRPRKSEGKRKPTDNLESSASPSKKRAKEPAAVVEHVDVTRRLASLHTPVGSSASNAG</sequence>
<comment type="caution">
    <text evidence="1">The sequence shown here is derived from an EMBL/GenBank/DDBJ whole genome shotgun (WGS) entry which is preliminary data.</text>
</comment>